<accession>A0A7Y0L156</accession>
<comment type="caution">
    <text evidence="3">The sequence shown here is derived from an EMBL/GenBank/DDBJ whole genome shotgun (WGS) entry which is preliminary data.</text>
</comment>
<evidence type="ECO:0000313" key="4">
    <source>
        <dbReference type="Proteomes" id="UP000533476"/>
    </source>
</evidence>
<reference evidence="3 4" key="1">
    <citation type="submission" date="2020-04" db="EMBL/GenBank/DDBJ databases">
        <authorList>
            <person name="Zhang R."/>
            <person name="Schippers A."/>
        </authorList>
    </citation>
    <scope>NUCLEOTIDE SEQUENCE [LARGE SCALE GENOMIC DNA]</scope>
    <source>
        <strain evidence="3 4">DSM 109850</strain>
    </source>
</reference>
<dbReference type="RefSeq" id="WP_169096679.1">
    <property type="nucleotide sequence ID" value="NZ_JABBVZ010000007.1"/>
</dbReference>
<dbReference type="AlphaFoldDB" id="A0A7Y0L156"/>
<keyword evidence="4" id="KW-1185">Reference proteome</keyword>
<protein>
    <submittedName>
        <fullName evidence="3">LarC family nickel insertion protein</fullName>
    </submittedName>
</protein>
<sequence length="253" mass="26354">MAVTLYFDAFSGIAGDMVVGALLSLGASWAAVEDGVRSLEVAGLSIAQRPVNKGGVEAVKFDVEWPSGTLQHRHLPEILERLARAGLPQGVAQRARAAFEALAFAEARIHGISMEAVHLHEVGAEDSIADIVAASVAFEDLAPDQCMVGPIPTGSGWTLSAHGRIPIPAPATLELLRGFRTRAGGVSRELTTPTGAALLSAFHAQSVSEMPEGVVSGIGYGAGTMDLAHPNILRAVFLEMESDPTGGNQHVHA</sequence>
<dbReference type="PANTHER" id="PTHR36566:SF1">
    <property type="entry name" value="PYRIDINIUM-3,5-BISTHIOCARBOXYLIC ACID MONONUCLEOTIDE NICKEL INSERTION PROTEIN"/>
    <property type="match status" value="1"/>
</dbReference>
<dbReference type="EMBL" id="JABBVZ010000007">
    <property type="protein sequence ID" value="NMP21383.1"/>
    <property type="molecule type" value="Genomic_DNA"/>
</dbReference>
<gene>
    <name evidence="3" type="ORF">HIJ39_03300</name>
</gene>
<evidence type="ECO:0000313" key="3">
    <source>
        <dbReference type="EMBL" id="NMP21383.1"/>
    </source>
</evidence>
<dbReference type="Proteomes" id="UP000533476">
    <property type="component" value="Unassembled WGS sequence"/>
</dbReference>
<dbReference type="InterPro" id="IPR002822">
    <property type="entry name" value="Ni_insertion"/>
</dbReference>
<keyword evidence="1" id="KW-0533">Nickel</keyword>
<dbReference type="GO" id="GO:0016829">
    <property type="term" value="F:lyase activity"/>
    <property type="evidence" value="ECO:0007669"/>
    <property type="project" value="UniProtKB-KW"/>
</dbReference>
<keyword evidence="2" id="KW-0456">Lyase</keyword>
<name>A0A7Y0L156_9FIRM</name>
<dbReference type="Pfam" id="PF01969">
    <property type="entry name" value="Ni_insertion"/>
    <property type="match status" value="1"/>
</dbReference>
<organism evidence="3 4">
    <name type="scientific">Sulfobacillus harzensis</name>
    <dbReference type="NCBI Taxonomy" id="2729629"/>
    <lineage>
        <taxon>Bacteria</taxon>
        <taxon>Bacillati</taxon>
        <taxon>Bacillota</taxon>
        <taxon>Clostridia</taxon>
        <taxon>Eubacteriales</taxon>
        <taxon>Clostridiales Family XVII. Incertae Sedis</taxon>
        <taxon>Sulfobacillus</taxon>
    </lineage>
</organism>
<evidence type="ECO:0000256" key="2">
    <source>
        <dbReference type="ARBA" id="ARBA00023239"/>
    </source>
</evidence>
<proteinExistence type="predicted"/>
<dbReference type="PANTHER" id="PTHR36566">
    <property type="entry name" value="NICKEL INSERTION PROTEIN-RELATED"/>
    <property type="match status" value="1"/>
</dbReference>
<evidence type="ECO:0000256" key="1">
    <source>
        <dbReference type="ARBA" id="ARBA00022596"/>
    </source>
</evidence>